<dbReference type="PIRSF" id="PIRSF004976">
    <property type="entry name" value="ATPase_YdaO"/>
    <property type="match status" value="1"/>
</dbReference>
<dbReference type="Gene3D" id="3.40.50.620">
    <property type="entry name" value="HUPs"/>
    <property type="match status" value="1"/>
</dbReference>
<dbReference type="SUPFAM" id="SSF52402">
    <property type="entry name" value="Adenine nucleotide alpha hydrolases-like"/>
    <property type="match status" value="1"/>
</dbReference>
<dbReference type="PANTHER" id="PTHR43686">
    <property type="entry name" value="SULFURTRANSFERASE-RELATED"/>
    <property type="match status" value="1"/>
</dbReference>
<accession>A0AAE3FHQ6</accession>
<dbReference type="Proteomes" id="UP001139365">
    <property type="component" value="Unassembled WGS sequence"/>
</dbReference>
<dbReference type="EMBL" id="JALEMU010000081">
    <property type="protein sequence ID" value="MCI5755674.1"/>
    <property type="molecule type" value="Genomic_DNA"/>
</dbReference>
<evidence type="ECO:0000313" key="4">
    <source>
        <dbReference type="Proteomes" id="UP001139365"/>
    </source>
</evidence>
<dbReference type="InterPro" id="IPR011063">
    <property type="entry name" value="TilS/TtcA_N"/>
</dbReference>
<name>A0AAE3FHQ6_9BACT</name>
<dbReference type="InterPro" id="IPR014729">
    <property type="entry name" value="Rossmann-like_a/b/a_fold"/>
</dbReference>
<dbReference type="AlphaFoldDB" id="A0AAE3FHQ6"/>
<sequence>MEFNSIRRLLSCARRAVDDYGMIEDGDRIAVGLSGGKDSIALLCVLLDLQRFYPKRFEVCGISVSMGFEGMDYSPVADFCSECGVEYRVIKTELAHIIFDVRKESNPCSLCAKMRRGILHDAAKEMGCSKIALGHHYDDVIDTFMLNLFHEGRIGAFLPVTYLSRKDITLIRPLLYVPEKDIRYFLSKNDLPTVKNPCPEDGHTEREKMKQLINGLDREYKGLKHRIFGAMQKGGVFEMNDE</sequence>
<dbReference type="GO" id="GO:0008033">
    <property type="term" value="P:tRNA processing"/>
    <property type="evidence" value="ECO:0007669"/>
    <property type="project" value="InterPro"/>
</dbReference>
<organism evidence="3 4">
    <name type="scientific">Candidatus Colimorpha enterica</name>
    <dbReference type="NCBI Taxonomy" id="3083063"/>
    <lineage>
        <taxon>Bacteria</taxon>
        <taxon>Pseudomonadati</taxon>
        <taxon>Bacteroidota</taxon>
        <taxon>Bacteroidia</taxon>
        <taxon>Bacteroidales</taxon>
        <taxon>Candidatus Colimorpha</taxon>
    </lineage>
</organism>
<dbReference type="PANTHER" id="PTHR43686:SF1">
    <property type="entry name" value="AMINOTRAN_5 DOMAIN-CONTAINING PROTEIN"/>
    <property type="match status" value="1"/>
</dbReference>
<evidence type="ECO:0000256" key="1">
    <source>
        <dbReference type="ARBA" id="ARBA00022679"/>
    </source>
</evidence>
<protein>
    <submittedName>
        <fullName evidence="3">tRNA 2-thiocytidine(32) synthetase TtcA</fullName>
    </submittedName>
</protein>
<dbReference type="Pfam" id="PF01171">
    <property type="entry name" value="ATP_bind_3"/>
    <property type="match status" value="1"/>
</dbReference>
<dbReference type="InterPro" id="IPR035107">
    <property type="entry name" value="tRNA_thiolation_TtcA_Ctu1"/>
</dbReference>
<reference evidence="3 4" key="1">
    <citation type="submission" date="2022-03" db="EMBL/GenBank/DDBJ databases">
        <title>Metagenome-assembled genomes from swine fecal metagenomes.</title>
        <authorList>
            <person name="Holman D.B."/>
            <person name="Kommadath A."/>
        </authorList>
    </citation>
    <scope>NUCLEOTIDE SEQUENCE [LARGE SCALE GENOMIC DNA]</scope>
    <source>
        <strain evidence="3">SUG147</strain>
    </source>
</reference>
<proteinExistence type="predicted"/>
<evidence type="ECO:0000259" key="2">
    <source>
        <dbReference type="Pfam" id="PF01171"/>
    </source>
</evidence>
<dbReference type="GO" id="GO:0016740">
    <property type="term" value="F:transferase activity"/>
    <property type="evidence" value="ECO:0007669"/>
    <property type="project" value="UniProtKB-KW"/>
</dbReference>
<comment type="caution">
    <text evidence="3">The sequence shown here is derived from an EMBL/GenBank/DDBJ whole genome shotgun (WGS) entry which is preliminary data.</text>
</comment>
<dbReference type="CDD" id="cd24138">
    <property type="entry name" value="TtcA-like"/>
    <property type="match status" value="1"/>
</dbReference>
<feature type="domain" description="tRNA(Ile)-lysidine/2-thiocytidine synthase N-terminal" evidence="2">
    <location>
        <begin position="29"/>
        <end position="207"/>
    </location>
</feature>
<evidence type="ECO:0000313" key="3">
    <source>
        <dbReference type="EMBL" id="MCI5755674.1"/>
    </source>
</evidence>
<gene>
    <name evidence="3" type="ORF">MR241_05215</name>
</gene>
<keyword evidence="1" id="KW-0808">Transferase</keyword>